<dbReference type="EMBL" id="GGFJ01012822">
    <property type="protein sequence ID" value="MBW61963.1"/>
    <property type="molecule type" value="Transcribed_RNA"/>
</dbReference>
<feature type="signal peptide" evidence="1">
    <location>
        <begin position="1"/>
        <end position="17"/>
    </location>
</feature>
<feature type="chain" id="PRO_5014772868" evidence="1">
    <location>
        <begin position="18"/>
        <end position="93"/>
    </location>
</feature>
<dbReference type="AlphaFoldDB" id="A0A2M4C9F9"/>
<protein>
    <submittedName>
        <fullName evidence="2">Putative secreted protein</fullName>
    </submittedName>
</protein>
<reference evidence="2" key="1">
    <citation type="submission" date="2018-01" db="EMBL/GenBank/DDBJ databases">
        <title>An insight into the sialome of Amazonian anophelines.</title>
        <authorList>
            <person name="Ribeiro J.M."/>
            <person name="Scarpassa V."/>
            <person name="Calvo E."/>
        </authorList>
    </citation>
    <scope>NUCLEOTIDE SEQUENCE</scope>
    <source>
        <tissue evidence="2">Salivary glands</tissue>
    </source>
</reference>
<evidence type="ECO:0000313" key="2">
    <source>
        <dbReference type="EMBL" id="MBW61963.1"/>
    </source>
</evidence>
<name>A0A2M4C9F9_9DIPT</name>
<evidence type="ECO:0000256" key="1">
    <source>
        <dbReference type="SAM" id="SignalP"/>
    </source>
</evidence>
<keyword evidence="1" id="KW-0732">Signal</keyword>
<sequence>MPLFSLVAIELCACTFCSVFVPAYTPKSKQNDDPQAVAERWIHYAKGPPHLCTATPPGACGKRMDGSRSCGFTRRKHFLQMQPPPSVAPGPGE</sequence>
<proteinExistence type="predicted"/>
<accession>A0A2M4C9F9</accession>
<organism evidence="2">
    <name type="scientific">Anopheles marajoara</name>
    <dbReference type="NCBI Taxonomy" id="58244"/>
    <lineage>
        <taxon>Eukaryota</taxon>
        <taxon>Metazoa</taxon>
        <taxon>Ecdysozoa</taxon>
        <taxon>Arthropoda</taxon>
        <taxon>Hexapoda</taxon>
        <taxon>Insecta</taxon>
        <taxon>Pterygota</taxon>
        <taxon>Neoptera</taxon>
        <taxon>Endopterygota</taxon>
        <taxon>Diptera</taxon>
        <taxon>Nematocera</taxon>
        <taxon>Culicoidea</taxon>
        <taxon>Culicidae</taxon>
        <taxon>Anophelinae</taxon>
        <taxon>Anopheles</taxon>
    </lineage>
</organism>